<dbReference type="SUPFAM" id="SSF53474">
    <property type="entry name" value="alpha/beta-Hydrolases"/>
    <property type="match status" value="1"/>
</dbReference>
<accession>A0A0J7YRS1</accession>
<dbReference type="AlphaFoldDB" id="A0A0J7YRS1"/>
<reference evidence="1 2" key="1">
    <citation type="submission" date="2015-06" db="EMBL/GenBank/DDBJ databases">
        <authorList>
            <person name="Ju K.-S."/>
            <person name="Doroghazi J.R."/>
            <person name="Metcalf W.W."/>
        </authorList>
    </citation>
    <scope>NUCLEOTIDE SEQUENCE [LARGE SCALE GENOMIC DNA]</scope>
    <source>
        <strain evidence="1 2">NRRL 3414</strain>
    </source>
</reference>
<feature type="non-terminal residue" evidence="1">
    <location>
        <position position="1"/>
    </location>
</feature>
<feature type="non-terminal residue" evidence="1">
    <location>
        <position position="136"/>
    </location>
</feature>
<sequence>GALANFECATIKVPVDWKRPHGATIDLALARHLATDPGRRIGSLLINPGGPGGSGVDFALGAPDAFSPELLARFDIVGFDPRGVGRSNPVKCDSDRVTAQGALLYPDSDSSFAALRAANRALGESCRDLTGPLADH</sequence>
<name>A0A0J7YRS1_STRVR</name>
<proteinExistence type="predicted"/>
<dbReference type="Proteomes" id="UP000037432">
    <property type="component" value="Unassembled WGS sequence"/>
</dbReference>
<protein>
    <submittedName>
        <fullName evidence="1">Proteinase</fullName>
    </submittedName>
</protein>
<gene>
    <name evidence="1" type="ORF">ACM01_46665</name>
</gene>
<organism evidence="1 2">
    <name type="scientific">Streptomyces viridochromogenes</name>
    <dbReference type="NCBI Taxonomy" id="1938"/>
    <lineage>
        <taxon>Bacteria</taxon>
        <taxon>Bacillati</taxon>
        <taxon>Actinomycetota</taxon>
        <taxon>Actinomycetes</taxon>
        <taxon>Kitasatosporales</taxon>
        <taxon>Streptomycetaceae</taxon>
        <taxon>Streptomyces</taxon>
    </lineage>
</organism>
<dbReference type="EMBL" id="LFNT01000240">
    <property type="protein sequence ID" value="KMS65838.1"/>
    <property type="molecule type" value="Genomic_DNA"/>
</dbReference>
<comment type="caution">
    <text evidence="1">The sequence shown here is derived from an EMBL/GenBank/DDBJ whole genome shotgun (WGS) entry which is preliminary data.</text>
</comment>
<evidence type="ECO:0000313" key="1">
    <source>
        <dbReference type="EMBL" id="KMS65838.1"/>
    </source>
</evidence>
<evidence type="ECO:0000313" key="2">
    <source>
        <dbReference type="Proteomes" id="UP000037432"/>
    </source>
</evidence>
<dbReference type="OrthoDB" id="3930934at2"/>
<dbReference type="InterPro" id="IPR029058">
    <property type="entry name" value="AB_hydrolase_fold"/>
</dbReference>
<dbReference type="Gene3D" id="3.40.50.1820">
    <property type="entry name" value="alpha/beta hydrolase"/>
    <property type="match status" value="1"/>
</dbReference>